<dbReference type="AlphaFoldDB" id="A0AAD1FK61"/>
<feature type="binding site" evidence="2">
    <location>
        <position position="64"/>
    </location>
    <ligand>
        <name>substrate</name>
    </ligand>
</feature>
<feature type="binding site" evidence="2">
    <location>
        <position position="140"/>
    </location>
    <ligand>
        <name>acetyl-CoA</name>
        <dbReference type="ChEBI" id="CHEBI:57288"/>
    </ligand>
</feature>
<dbReference type="Pfam" id="PF17836">
    <property type="entry name" value="PglD_N"/>
    <property type="match status" value="1"/>
</dbReference>
<dbReference type="InterPro" id="IPR041561">
    <property type="entry name" value="PglD_N"/>
</dbReference>
<dbReference type="NCBIfam" id="TIGR03570">
    <property type="entry name" value="NeuD_NnaD"/>
    <property type="match status" value="1"/>
</dbReference>
<feature type="active site" description="Proton acceptor" evidence="1">
    <location>
        <position position="131"/>
    </location>
</feature>
<dbReference type="InterPro" id="IPR020019">
    <property type="entry name" value="AcTrfase_PglD-like"/>
</dbReference>
<protein>
    <submittedName>
        <fullName evidence="4">Acyltransferase</fullName>
    </submittedName>
</protein>
<gene>
    <name evidence="4" type="ORF">SITYG_18880</name>
</gene>
<evidence type="ECO:0000313" key="5">
    <source>
        <dbReference type="Proteomes" id="UP000217792"/>
    </source>
</evidence>
<evidence type="ECO:0000256" key="1">
    <source>
        <dbReference type="PIRSR" id="PIRSR620019-1"/>
    </source>
</evidence>
<dbReference type="RefSeq" id="WP_158467593.1">
    <property type="nucleotide sequence ID" value="NZ_AP014880.1"/>
</dbReference>
<evidence type="ECO:0000259" key="3">
    <source>
        <dbReference type="Pfam" id="PF17836"/>
    </source>
</evidence>
<dbReference type="Proteomes" id="UP000217792">
    <property type="component" value="Chromosome"/>
</dbReference>
<proteinExistence type="predicted"/>
<dbReference type="EMBL" id="AP014880">
    <property type="protein sequence ID" value="BAW17864.1"/>
    <property type="molecule type" value="Genomic_DNA"/>
</dbReference>
<keyword evidence="4" id="KW-0808">Transferase</keyword>
<dbReference type="Gene3D" id="2.160.10.10">
    <property type="entry name" value="Hexapeptide repeat proteins"/>
    <property type="match status" value="1"/>
</dbReference>
<sequence>MNKLVILGAGGHAKVCYDIACLMGKWKKIVFLDDNLNSDWADIQGKIEEYPNYIKDSMFFVAIGNNKLRETLTEALLQHNAKLVKLTHPSAIISPNVSIGDGTVIMPACVINAGSIIKQGCIINSGVIIEHDSYIDEFVHLSPSVILSGTCKVGKSTWLGTGTLVKNNITIVGNVMCGVGSVVIKNIEKSGIYYGVPVREKREKK</sequence>
<reference evidence="4 5" key="1">
    <citation type="journal article" date="2017" name="Infect. Immun.">
        <title>Characterization of the Pathogenicity of Streptococcus intermedius TYG1620 Isolated from a Human Brain Abscess Based on the Complete Genome Sequence with Transcriptome Analysis and Transposon Mutagenesis in a Murine Subcutaneous Abscess Model.</title>
        <authorList>
            <person name="Hasegawa N."/>
            <person name="Sekizuka T."/>
            <person name="Sugi Y."/>
            <person name="Kawakami N."/>
            <person name="Ogasawara Y."/>
            <person name="Kato K."/>
            <person name="Yamashita A."/>
            <person name="Takeuchi F."/>
            <person name="Kuroda M."/>
        </authorList>
    </citation>
    <scope>NUCLEOTIDE SEQUENCE [LARGE SCALE GENOMIC DNA]</scope>
    <source>
        <strain evidence="4 5">TYG1620</strain>
    </source>
</reference>
<dbReference type="PANTHER" id="PTHR43300:SF7">
    <property type="entry name" value="UDP-N-ACETYLBACILLOSAMINE N-ACETYLTRANSFERASE"/>
    <property type="match status" value="1"/>
</dbReference>
<dbReference type="Gene3D" id="3.40.50.20">
    <property type="match status" value="1"/>
</dbReference>
<dbReference type="PANTHER" id="PTHR43300">
    <property type="entry name" value="ACETYLTRANSFERASE"/>
    <property type="match status" value="1"/>
</dbReference>
<evidence type="ECO:0000256" key="2">
    <source>
        <dbReference type="PIRSR" id="PIRSR620019-2"/>
    </source>
</evidence>
<name>A0AAD1FK61_STRIT</name>
<dbReference type="SUPFAM" id="SSF51161">
    <property type="entry name" value="Trimeric LpxA-like enzymes"/>
    <property type="match status" value="1"/>
</dbReference>
<dbReference type="InterPro" id="IPR050179">
    <property type="entry name" value="Trans_hexapeptide_repeat"/>
</dbReference>
<keyword evidence="4" id="KW-0012">Acyltransferase</keyword>
<accession>A0AAD1FK61</accession>
<feature type="domain" description="PglD N-terminal" evidence="3">
    <location>
        <begin position="3"/>
        <end position="75"/>
    </location>
</feature>
<feature type="site" description="Increases basicity of active site His" evidence="1">
    <location>
        <position position="132"/>
    </location>
</feature>
<dbReference type="GO" id="GO:0016746">
    <property type="term" value="F:acyltransferase activity"/>
    <property type="evidence" value="ECO:0007669"/>
    <property type="project" value="UniProtKB-KW"/>
</dbReference>
<evidence type="ECO:0000313" key="4">
    <source>
        <dbReference type="EMBL" id="BAW17864.1"/>
    </source>
</evidence>
<dbReference type="InterPro" id="IPR011004">
    <property type="entry name" value="Trimer_LpxA-like_sf"/>
</dbReference>
<organism evidence="4 5">
    <name type="scientific">Streptococcus intermedius</name>
    <dbReference type="NCBI Taxonomy" id="1338"/>
    <lineage>
        <taxon>Bacteria</taxon>
        <taxon>Bacillati</taxon>
        <taxon>Bacillota</taxon>
        <taxon>Bacilli</taxon>
        <taxon>Lactobacillales</taxon>
        <taxon>Streptococcaceae</taxon>
        <taxon>Streptococcus</taxon>
        <taxon>Streptococcus anginosus group</taxon>
    </lineage>
</organism>
<dbReference type="CDD" id="cd03360">
    <property type="entry name" value="LbH_AT_putative"/>
    <property type="match status" value="1"/>
</dbReference>